<dbReference type="InterPro" id="IPR003421">
    <property type="entry name" value="Opine_DH"/>
</dbReference>
<evidence type="ECO:0000259" key="7">
    <source>
        <dbReference type="Pfam" id="PF02558"/>
    </source>
</evidence>
<dbReference type="InterPro" id="IPR013328">
    <property type="entry name" value="6PGD_dom2"/>
</dbReference>
<comment type="pathway">
    <text evidence="1">Cofactor biosynthesis; (R)-pantothenate biosynthesis; (R)-pantoate from 3-methyl-2-oxobutanoate: step 2/2.</text>
</comment>
<dbReference type="InterPro" id="IPR036291">
    <property type="entry name" value="NAD(P)-bd_dom_sf"/>
</dbReference>
<gene>
    <name evidence="8" type="ORF">BECKFW1821C_GA0114237_100930</name>
</gene>
<dbReference type="SUPFAM" id="SSF48179">
    <property type="entry name" value="6-phosphogluconate dehydrogenase C-terminal domain-like"/>
    <property type="match status" value="1"/>
</dbReference>
<dbReference type="Gene3D" id="1.10.1040.10">
    <property type="entry name" value="N-(1-d-carboxylethyl)-l-norvaline Dehydrogenase, domain 2"/>
    <property type="match status" value="1"/>
</dbReference>
<dbReference type="UniPathway" id="UPA00028">
    <property type="reaction ID" value="UER00004"/>
</dbReference>
<reference evidence="8" key="1">
    <citation type="submission" date="2019-02" db="EMBL/GenBank/DDBJ databases">
        <authorList>
            <person name="Gruber-Vodicka R. H."/>
            <person name="Seah K. B. B."/>
        </authorList>
    </citation>
    <scope>NUCLEOTIDE SEQUENCE</scope>
    <source>
        <strain evidence="8">BECK_BZ131</strain>
    </source>
</reference>
<evidence type="ECO:0000313" key="8">
    <source>
        <dbReference type="EMBL" id="VFJ66314.1"/>
    </source>
</evidence>
<dbReference type="SUPFAM" id="SSF51735">
    <property type="entry name" value="NAD(P)-binding Rossmann-fold domains"/>
    <property type="match status" value="1"/>
</dbReference>
<evidence type="ECO:0000256" key="4">
    <source>
        <dbReference type="ARBA" id="ARBA00023002"/>
    </source>
</evidence>
<keyword evidence="3" id="KW-0566">Pantothenate biosynthesis</keyword>
<comment type="catalytic activity">
    <reaction evidence="5">
        <text>(R)-pantoate + NADP(+) = 2-dehydropantoate + NADPH + H(+)</text>
        <dbReference type="Rhea" id="RHEA:16233"/>
        <dbReference type="ChEBI" id="CHEBI:11561"/>
        <dbReference type="ChEBI" id="CHEBI:15378"/>
        <dbReference type="ChEBI" id="CHEBI:15980"/>
        <dbReference type="ChEBI" id="CHEBI:57783"/>
        <dbReference type="ChEBI" id="CHEBI:58349"/>
        <dbReference type="EC" id="1.1.1.169"/>
    </reaction>
</comment>
<dbReference type="AlphaFoldDB" id="A0A450TGN9"/>
<dbReference type="PANTHER" id="PTHR38015:SF1">
    <property type="entry name" value="OPINE DEHYDROGENASE DOMAIN-CONTAINING PROTEIN"/>
    <property type="match status" value="1"/>
</dbReference>
<protein>
    <recommendedName>
        <fullName evidence="2">2-dehydropantoate 2-reductase</fullName>
    </recommendedName>
</protein>
<accession>A0A450TGN9</accession>
<feature type="domain" description="Ketopantoate reductase N-terminal" evidence="7">
    <location>
        <begin position="6"/>
        <end position="105"/>
    </location>
</feature>
<dbReference type="GO" id="GO:0015940">
    <property type="term" value="P:pantothenate biosynthetic process"/>
    <property type="evidence" value="ECO:0007669"/>
    <property type="project" value="UniProtKB-UniPathway"/>
</dbReference>
<dbReference type="Pfam" id="PF02558">
    <property type="entry name" value="ApbA"/>
    <property type="match status" value="1"/>
</dbReference>
<evidence type="ECO:0000256" key="3">
    <source>
        <dbReference type="ARBA" id="ARBA00022655"/>
    </source>
</evidence>
<dbReference type="InterPro" id="IPR051729">
    <property type="entry name" value="Opine/Lysopine_DH"/>
</dbReference>
<proteinExistence type="predicted"/>
<dbReference type="PANTHER" id="PTHR38015">
    <property type="entry name" value="BLR6086 PROTEIN"/>
    <property type="match status" value="1"/>
</dbReference>
<organism evidence="8">
    <name type="scientific">Candidatus Kentrum sp. FW</name>
    <dbReference type="NCBI Taxonomy" id="2126338"/>
    <lineage>
        <taxon>Bacteria</taxon>
        <taxon>Pseudomonadati</taxon>
        <taxon>Pseudomonadota</taxon>
        <taxon>Gammaproteobacteria</taxon>
        <taxon>Candidatus Kentrum</taxon>
    </lineage>
</organism>
<evidence type="ECO:0000256" key="5">
    <source>
        <dbReference type="ARBA" id="ARBA00048793"/>
    </source>
</evidence>
<dbReference type="InterPro" id="IPR013332">
    <property type="entry name" value="KPR_N"/>
</dbReference>
<evidence type="ECO:0000259" key="6">
    <source>
        <dbReference type="Pfam" id="PF02317"/>
    </source>
</evidence>
<dbReference type="InterPro" id="IPR008927">
    <property type="entry name" value="6-PGluconate_DH-like_C_sf"/>
</dbReference>
<name>A0A450TGN9_9GAMM</name>
<dbReference type="EMBL" id="CAADFE010000009">
    <property type="protein sequence ID" value="VFJ66314.1"/>
    <property type="molecule type" value="Genomic_DNA"/>
</dbReference>
<dbReference type="GO" id="GO:0016491">
    <property type="term" value="F:oxidoreductase activity"/>
    <property type="evidence" value="ECO:0007669"/>
    <property type="project" value="UniProtKB-KW"/>
</dbReference>
<keyword evidence="4" id="KW-0560">Oxidoreductase</keyword>
<evidence type="ECO:0000256" key="2">
    <source>
        <dbReference type="ARBA" id="ARBA00019465"/>
    </source>
</evidence>
<dbReference type="Gene3D" id="3.40.50.720">
    <property type="entry name" value="NAD(P)-binding Rossmann-like Domain"/>
    <property type="match status" value="1"/>
</dbReference>
<evidence type="ECO:0000256" key="1">
    <source>
        <dbReference type="ARBA" id="ARBA00004994"/>
    </source>
</evidence>
<dbReference type="GO" id="GO:0050661">
    <property type="term" value="F:NADP binding"/>
    <property type="evidence" value="ECO:0007669"/>
    <property type="project" value="InterPro"/>
</dbReference>
<feature type="domain" description="Opine dehydrogenase" evidence="6">
    <location>
        <begin position="184"/>
        <end position="330"/>
    </location>
</feature>
<dbReference type="Pfam" id="PF02317">
    <property type="entry name" value="Octopine_DH"/>
    <property type="match status" value="1"/>
</dbReference>
<sequence length="364" mass="40305">MKPKFAFFGAGNLGLAHAGHMAMHGYDVSLCNRTGSKLQPIVENNNEILLTGAVSGKGRVTLVTESYEEAIAGRDIIVVCTAAPGHRYTVDKLLPFLEPRHHIVLHPGYMLGAVEIHQLLSQHNLVDIPVSELESSLLTCRSEGNIASIKAMKHQLGFATLPTRRNRKCMSPFLPLYGRYLHARDSVMETGMLNLNFVIHPPISLLNTISIDNGQRFLQYHDGVTEHVANLMEAMDDERIAVCDALGIPTMSLHEGQKIPYPTSIWDSSTLASTFRTNIAYDGLYHPDTLYSRYIWEDVPYGVMPVISLGAALGVPTPVMEAVVGICKAMFRMDWDREARTLENLGLSGLNKREFLQFMVTGNA</sequence>